<keyword evidence="2" id="KW-1185">Reference proteome</keyword>
<sequence length="188" mass="20545">MTPDKRDRLARLSDLEATMALVKRRRKRLPGTRLRIGARSTMKTQSEVVEGVRGWAKGICPLEAGVELLIRQGRGIYAGAPWLYDYGDRVVVDVDELLDGIGAWSGGEQRVARIAASLIGGERVDLNEDVSGLDRNNISLVLAAIAHANGSHEHSEIRYDNDGTPQGFDRLPSLYPWPQSATDLAAGN</sequence>
<proteinExistence type="predicted"/>
<evidence type="ECO:0000313" key="2">
    <source>
        <dbReference type="Proteomes" id="UP001382727"/>
    </source>
</evidence>
<protein>
    <submittedName>
        <fullName evidence="1">Uncharacterized protein</fullName>
    </submittedName>
</protein>
<reference evidence="1 2" key="1">
    <citation type="submission" date="2024-02" db="EMBL/GenBank/DDBJ databases">
        <title>Janibacter sp. nov., isolated from gut of marine sandworm.</title>
        <authorList>
            <person name="Kim B."/>
            <person name="Jun M.O."/>
            <person name="Shin N.-R."/>
        </authorList>
    </citation>
    <scope>NUCLEOTIDE SEQUENCE [LARGE SCALE GENOMIC DNA]</scope>
    <source>
        <strain evidence="1 2">A1S7</strain>
    </source>
</reference>
<gene>
    <name evidence="1" type="ORF">V1351_09170</name>
</gene>
<accession>A0ABZ2MDL4</accession>
<dbReference type="EMBL" id="CP144913">
    <property type="protein sequence ID" value="WXB75141.1"/>
    <property type="molecule type" value="Genomic_DNA"/>
</dbReference>
<organism evidence="1 2">
    <name type="scientific">Janibacter alittae</name>
    <dbReference type="NCBI Taxonomy" id="3115209"/>
    <lineage>
        <taxon>Bacteria</taxon>
        <taxon>Bacillati</taxon>
        <taxon>Actinomycetota</taxon>
        <taxon>Actinomycetes</taxon>
        <taxon>Micrococcales</taxon>
        <taxon>Intrasporangiaceae</taxon>
        <taxon>Janibacter</taxon>
    </lineage>
</organism>
<dbReference type="RefSeq" id="WP_338747854.1">
    <property type="nucleotide sequence ID" value="NZ_CP144913.1"/>
</dbReference>
<evidence type="ECO:0000313" key="1">
    <source>
        <dbReference type="EMBL" id="WXB75141.1"/>
    </source>
</evidence>
<name>A0ABZ2MDL4_9MICO</name>
<dbReference type="Proteomes" id="UP001382727">
    <property type="component" value="Chromosome"/>
</dbReference>